<evidence type="ECO:0000256" key="1">
    <source>
        <dbReference type="ARBA" id="ARBA00012513"/>
    </source>
</evidence>
<dbReference type="GO" id="GO:0005524">
    <property type="term" value="F:ATP binding"/>
    <property type="evidence" value="ECO:0007669"/>
    <property type="project" value="UniProtKB-KW"/>
</dbReference>
<evidence type="ECO:0000256" key="3">
    <source>
        <dbReference type="ARBA" id="ARBA00022679"/>
    </source>
</evidence>
<keyword evidence="4" id="KW-0547">Nucleotide-binding</keyword>
<dbReference type="Proteomes" id="UP001148312">
    <property type="component" value="Unassembled WGS sequence"/>
</dbReference>
<dbReference type="InterPro" id="IPR011009">
    <property type="entry name" value="Kinase-like_dom_sf"/>
</dbReference>
<protein>
    <recommendedName>
        <fullName evidence="1">non-specific serine/threonine protein kinase</fullName>
        <ecNumber evidence="1">2.7.11.1</ecNumber>
    </recommendedName>
</protein>
<evidence type="ECO:0000256" key="9">
    <source>
        <dbReference type="SAM" id="MobiDB-lite"/>
    </source>
</evidence>
<dbReference type="PANTHER" id="PTHR24361:SF433">
    <property type="entry name" value="PROTEIN KINASE DOMAIN-CONTAINING PROTEIN"/>
    <property type="match status" value="1"/>
</dbReference>
<dbReference type="EC" id="2.7.11.1" evidence="1"/>
<dbReference type="GO" id="GO:0004674">
    <property type="term" value="F:protein serine/threonine kinase activity"/>
    <property type="evidence" value="ECO:0007669"/>
    <property type="project" value="UniProtKB-KW"/>
</dbReference>
<organism evidence="10 11">
    <name type="scientific">Penicillium diatomitis</name>
    <dbReference type="NCBI Taxonomy" id="2819901"/>
    <lineage>
        <taxon>Eukaryota</taxon>
        <taxon>Fungi</taxon>
        <taxon>Dikarya</taxon>
        <taxon>Ascomycota</taxon>
        <taxon>Pezizomycotina</taxon>
        <taxon>Eurotiomycetes</taxon>
        <taxon>Eurotiomycetidae</taxon>
        <taxon>Eurotiales</taxon>
        <taxon>Aspergillaceae</taxon>
        <taxon>Penicillium</taxon>
    </lineage>
</organism>
<gene>
    <name evidence="10" type="ORF">N7539_008018</name>
</gene>
<dbReference type="InterPro" id="IPR053235">
    <property type="entry name" value="Ser_Thr_kinase"/>
</dbReference>
<proteinExistence type="predicted"/>
<reference evidence="10" key="2">
    <citation type="journal article" date="2023" name="IMA Fungus">
        <title>Comparative genomic study of the Penicillium genus elucidates a diverse pangenome and 15 lateral gene transfer events.</title>
        <authorList>
            <person name="Petersen C."/>
            <person name="Sorensen T."/>
            <person name="Nielsen M.R."/>
            <person name="Sondergaard T.E."/>
            <person name="Sorensen J.L."/>
            <person name="Fitzpatrick D.A."/>
            <person name="Frisvad J.C."/>
            <person name="Nielsen K.L."/>
        </authorList>
    </citation>
    <scope>NUCLEOTIDE SEQUENCE</scope>
    <source>
        <strain evidence="10">IBT 30728</strain>
    </source>
</reference>
<dbReference type="SUPFAM" id="SSF56112">
    <property type="entry name" value="Protein kinase-like (PK-like)"/>
    <property type="match status" value="1"/>
</dbReference>
<evidence type="ECO:0000256" key="6">
    <source>
        <dbReference type="ARBA" id="ARBA00022840"/>
    </source>
</evidence>
<keyword evidence="6" id="KW-0067">ATP-binding</keyword>
<sequence>MPALFRIVNDDHPPLPQGASPAVKDFLMQCFQKDPNLRACARKLLKHPWIVNARRKWNEALRSPGAGTTRKSTKFDPNAGSLPAARGGSLVDTLPSPTSIKIADRFRSPSSNEDDNWDNDFVTAISPSALQLPHLRPQDDLGGKLSPEKLKAFASSMELSLRVMTVSTASKTVGVVHFQVTMILCKPSAHTLPKSH</sequence>
<evidence type="ECO:0000256" key="2">
    <source>
        <dbReference type="ARBA" id="ARBA00022527"/>
    </source>
</evidence>
<dbReference type="GeneID" id="81627868"/>
<comment type="catalytic activity">
    <reaction evidence="7">
        <text>L-threonyl-[protein] + ATP = O-phospho-L-threonyl-[protein] + ADP + H(+)</text>
        <dbReference type="Rhea" id="RHEA:46608"/>
        <dbReference type="Rhea" id="RHEA-COMP:11060"/>
        <dbReference type="Rhea" id="RHEA-COMP:11605"/>
        <dbReference type="ChEBI" id="CHEBI:15378"/>
        <dbReference type="ChEBI" id="CHEBI:30013"/>
        <dbReference type="ChEBI" id="CHEBI:30616"/>
        <dbReference type="ChEBI" id="CHEBI:61977"/>
        <dbReference type="ChEBI" id="CHEBI:456216"/>
        <dbReference type="EC" id="2.7.11.1"/>
    </reaction>
</comment>
<keyword evidence="3" id="KW-0808">Transferase</keyword>
<keyword evidence="5" id="KW-0418">Kinase</keyword>
<dbReference type="EMBL" id="JAPWDQ010000012">
    <property type="protein sequence ID" value="KAJ5474952.1"/>
    <property type="molecule type" value="Genomic_DNA"/>
</dbReference>
<dbReference type="Gene3D" id="1.10.510.10">
    <property type="entry name" value="Transferase(Phosphotransferase) domain 1"/>
    <property type="match status" value="1"/>
</dbReference>
<evidence type="ECO:0000256" key="4">
    <source>
        <dbReference type="ARBA" id="ARBA00022741"/>
    </source>
</evidence>
<dbReference type="GO" id="GO:0005737">
    <property type="term" value="C:cytoplasm"/>
    <property type="evidence" value="ECO:0007669"/>
    <property type="project" value="TreeGrafter"/>
</dbReference>
<keyword evidence="11" id="KW-1185">Reference proteome</keyword>
<dbReference type="PANTHER" id="PTHR24361">
    <property type="entry name" value="MITOGEN-ACTIVATED KINASE KINASE KINASE"/>
    <property type="match status" value="1"/>
</dbReference>
<feature type="region of interest" description="Disordered" evidence="9">
    <location>
        <begin position="62"/>
        <end position="90"/>
    </location>
</feature>
<dbReference type="RefSeq" id="XP_056786710.1">
    <property type="nucleotide sequence ID" value="XM_056937618.1"/>
</dbReference>
<keyword evidence="2" id="KW-0723">Serine/threonine-protein kinase</keyword>
<comment type="catalytic activity">
    <reaction evidence="8">
        <text>L-seryl-[protein] + ATP = O-phospho-L-seryl-[protein] + ADP + H(+)</text>
        <dbReference type="Rhea" id="RHEA:17989"/>
        <dbReference type="Rhea" id="RHEA-COMP:9863"/>
        <dbReference type="Rhea" id="RHEA-COMP:11604"/>
        <dbReference type="ChEBI" id="CHEBI:15378"/>
        <dbReference type="ChEBI" id="CHEBI:29999"/>
        <dbReference type="ChEBI" id="CHEBI:30616"/>
        <dbReference type="ChEBI" id="CHEBI:83421"/>
        <dbReference type="ChEBI" id="CHEBI:456216"/>
        <dbReference type="EC" id="2.7.11.1"/>
    </reaction>
</comment>
<name>A0A9W9WTQ6_9EURO</name>
<comment type="caution">
    <text evidence="10">The sequence shown here is derived from an EMBL/GenBank/DDBJ whole genome shotgun (WGS) entry which is preliminary data.</text>
</comment>
<evidence type="ECO:0000256" key="7">
    <source>
        <dbReference type="ARBA" id="ARBA00047899"/>
    </source>
</evidence>
<evidence type="ECO:0000256" key="8">
    <source>
        <dbReference type="ARBA" id="ARBA00048679"/>
    </source>
</evidence>
<reference evidence="10" key="1">
    <citation type="submission" date="2022-12" db="EMBL/GenBank/DDBJ databases">
        <authorList>
            <person name="Petersen C."/>
        </authorList>
    </citation>
    <scope>NUCLEOTIDE SEQUENCE</scope>
    <source>
        <strain evidence="10">IBT 30728</strain>
    </source>
</reference>
<evidence type="ECO:0000313" key="11">
    <source>
        <dbReference type="Proteomes" id="UP001148312"/>
    </source>
</evidence>
<evidence type="ECO:0000256" key="5">
    <source>
        <dbReference type="ARBA" id="ARBA00022777"/>
    </source>
</evidence>
<accession>A0A9W9WTQ6</accession>
<dbReference type="AlphaFoldDB" id="A0A9W9WTQ6"/>
<evidence type="ECO:0000313" key="10">
    <source>
        <dbReference type="EMBL" id="KAJ5474952.1"/>
    </source>
</evidence>